<accession>A0A172W5U9</accession>
<dbReference type="InterPro" id="IPR005804">
    <property type="entry name" value="FA_desaturase_dom"/>
</dbReference>
<dbReference type="Pfam" id="PF00487">
    <property type="entry name" value="FA_desaturase"/>
    <property type="match status" value="1"/>
</dbReference>
<feature type="transmembrane region" description="Helical" evidence="1">
    <location>
        <begin position="217"/>
        <end position="238"/>
    </location>
</feature>
<feature type="transmembrane region" description="Helical" evidence="1">
    <location>
        <begin position="81"/>
        <end position="100"/>
    </location>
</feature>
<reference evidence="3" key="1">
    <citation type="submission" date="2016-03" db="EMBL/GenBank/DDBJ databases">
        <authorList>
            <person name="Ploux O."/>
        </authorList>
    </citation>
    <scope>NUCLEOTIDE SEQUENCE</scope>
</reference>
<dbReference type="InterPro" id="IPR012171">
    <property type="entry name" value="Fatty_acid_desaturase"/>
</dbReference>
<dbReference type="PANTHER" id="PTHR32100">
    <property type="entry name" value="OMEGA-6 FATTY ACID DESATURASE, CHLOROPLASTIC"/>
    <property type="match status" value="1"/>
</dbReference>
<name>A0A172W5U9_9CHLO</name>
<organism evidence="3">
    <name type="scientific">Chlamydomonas sp. ICE-L</name>
    <dbReference type="NCBI Taxonomy" id="309537"/>
    <lineage>
        <taxon>Eukaryota</taxon>
        <taxon>Viridiplantae</taxon>
        <taxon>Chlorophyta</taxon>
        <taxon>core chlorophytes</taxon>
        <taxon>Chlorophyceae</taxon>
        <taxon>CS clade</taxon>
        <taxon>Chlamydomonadales</taxon>
        <taxon>Chlamydomonadaceae</taxon>
        <taxon>Chlamydomonas</taxon>
    </lineage>
</organism>
<dbReference type="GO" id="GO:0006629">
    <property type="term" value="P:lipid metabolic process"/>
    <property type="evidence" value="ECO:0007669"/>
    <property type="project" value="InterPro"/>
</dbReference>
<keyword evidence="1" id="KW-0472">Membrane</keyword>
<evidence type="ECO:0000313" key="3">
    <source>
        <dbReference type="EMBL" id="ANF04698.1"/>
    </source>
</evidence>
<feature type="domain" description="Fatty acid desaturase" evidence="2">
    <location>
        <begin position="81"/>
        <end position="334"/>
    </location>
</feature>
<dbReference type="EC" id="1.14.19.22" evidence="3"/>
<dbReference type="AlphaFoldDB" id="A0A172W5U9"/>
<evidence type="ECO:0000259" key="2">
    <source>
        <dbReference type="Pfam" id="PF00487"/>
    </source>
</evidence>
<keyword evidence="1" id="KW-1133">Transmembrane helix</keyword>
<protein>
    <submittedName>
        <fullName evidence="3">Omega-6 fatty acid desaturase</fullName>
        <ecNumber evidence="3">1.14.19.22</ecNumber>
    </submittedName>
</protein>
<sequence length="389" mass="42589">MADRLANMDETQRLVLADEWGFTTVGELLPDGADPIILASSMSDDVRDIDGGTAFTRALAPLALMVSAYAWMWFMHSIIPVWQLVICWIAIGTGYTGLFTLAHDAARGALTPSAPRLQEFLGSLIMAPSLYSFQAWRLRFISHIIFPNVLGLDDSAWQPVTVEALAGMGSRARQLARLIATTPLRLLGSLGHCLHSFGGFDLKEYTPDSRADILSSWAVPTVFAAAAVSVLVVCGGISALVSVWLMPLLVFHVWLSTLTIVQHTAPHIPFKMAGLDYDLGQAAVSGTVTATLPRWLEYILNDANYHLPQHLDPTVPCYHAREATEQLRERLGPYMTEAPLSLKLLANIITCWQVYDEESNTYMTFDEAIKLIEEAESAESAESAPAQAA</sequence>
<proteinExistence type="evidence at transcript level"/>
<feature type="transmembrane region" description="Helical" evidence="1">
    <location>
        <begin position="54"/>
        <end position="74"/>
    </location>
</feature>
<keyword evidence="1" id="KW-0812">Transmembrane</keyword>
<evidence type="ECO:0000256" key="1">
    <source>
        <dbReference type="SAM" id="Phobius"/>
    </source>
</evidence>
<keyword evidence="3" id="KW-0560">Oxidoreductase</keyword>
<dbReference type="GO" id="GO:0050184">
    <property type="term" value="F:acyl-lipid omega-6 desaturase (cytochrome b5) activity"/>
    <property type="evidence" value="ECO:0007669"/>
    <property type="project" value="UniProtKB-EC"/>
</dbReference>
<feature type="transmembrane region" description="Helical" evidence="1">
    <location>
        <begin position="244"/>
        <end position="261"/>
    </location>
</feature>
<dbReference type="EMBL" id="KX013494">
    <property type="protein sequence ID" value="ANF04698.1"/>
    <property type="molecule type" value="mRNA"/>
</dbReference>